<evidence type="ECO:0000259" key="1">
    <source>
        <dbReference type="Pfam" id="PF13443"/>
    </source>
</evidence>
<dbReference type="RefSeq" id="WP_044902120.1">
    <property type="nucleotide sequence ID" value="NZ_CACRUA010000062.1"/>
</dbReference>
<dbReference type="EMBL" id="CACRUA010000062">
    <property type="protein sequence ID" value="VYU77628.1"/>
    <property type="molecule type" value="Genomic_DNA"/>
</dbReference>
<dbReference type="AlphaFoldDB" id="A0A6N3HMA5"/>
<evidence type="ECO:0000313" key="2">
    <source>
        <dbReference type="EMBL" id="VYU77628.1"/>
    </source>
</evidence>
<name>A0A6N3HMA5_CLOSY</name>
<reference evidence="2" key="1">
    <citation type="submission" date="2019-11" db="EMBL/GenBank/DDBJ databases">
        <authorList>
            <person name="Feng L."/>
        </authorList>
    </citation>
    <scope>NUCLEOTIDE SEQUENCE</scope>
    <source>
        <strain evidence="2">CsymbiosumLFYP84</strain>
    </source>
</reference>
<organism evidence="2">
    <name type="scientific">Clostridium symbiosum</name>
    <name type="common">Bacteroides symbiosus</name>
    <dbReference type="NCBI Taxonomy" id="1512"/>
    <lineage>
        <taxon>Bacteria</taxon>
        <taxon>Bacillati</taxon>
        <taxon>Bacillota</taxon>
        <taxon>Clostridia</taxon>
        <taxon>Lachnospirales</taxon>
        <taxon>Lachnospiraceae</taxon>
        <taxon>Otoolea</taxon>
    </lineage>
</organism>
<accession>A0A6N3HMA5</accession>
<protein>
    <submittedName>
        <fullName evidence="2">Helix-turn-helix domain protein</fullName>
    </submittedName>
</protein>
<gene>
    <name evidence="2" type="ORF">CSLFYP84_03994</name>
</gene>
<dbReference type="InterPro" id="IPR001387">
    <property type="entry name" value="Cro/C1-type_HTH"/>
</dbReference>
<feature type="domain" description="HTH cro/C1-type" evidence="1">
    <location>
        <begin position="6"/>
        <end position="57"/>
    </location>
</feature>
<dbReference type="SUPFAM" id="SSF47413">
    <property type="entry name" value="lambda repressor-like DNA-binding domains"/>
    <property type="match status" value="1"/>
</dbReference>
<dbReference type="Pfam" id="PF13443">
    <property type="entry name" value="HTH_26"/>
    <property type="match status" value="1"/>
</dbReference>
<sequence>MTDTDKIKQLISESGFKMQYVASKLGITRAALSLKLNNKSEFKTSEVAVLCELLGINSLEKKEEIFFMKKVD</sequence>
<dbReference type="CDD" id="cd00093">
    <property type="entry name" value="HTH_XRE"/>
    <property type="match status" value="1"/>
</dbReference>
<dbReference type="Gene3D" id="1.10.260.40">
    <property type="entry name" value="lambda repressor-like DNA-binding domains"/>
    <property type="match status" value="1"/>
</dbReference>
<proteinExistence type="predicted"/>
<dbReference type="GO" id="GO:0003677">
    <property type="term" value="F:DNA binding"/>
    <property type="evidence" value="ECO:0007669"/>
    <property type="project" value="InterPro"/>
</dbReference>
<dbReference type="InterPro" id="IPR010982">
    <property type="entry name" value="Lambda_DNA-bd_dom_sf"/>
</dbReference>